<comment type="caution">
    <text evidence="1">The sequence shown here is derived from an EMBL/GenBank/DDBJ whole genome shotgun (WGS) entry which is preliminary data.</text>
</comment>
<evidence type="ECO:0000313" key="1">
    <source>
        <dbReference type="EMBL" id="GFB13157.1"/>
    </source>
</evidence>
<accession>A0A699KVA4</accession>
<dbReference type="EMBL" id="BKCJ010558832">
    <property type="protein sequence ID" value="GFB13157.1"/>
    <property type="molecule type" value="Genomic_DNA"/>
</dbReference>
<reference evidence="1" key="1">
    <citation type="journal article" date="2019" name="Sci. Rep.">
        <title>Draft genome of Tanacetum cinerariifolium, the natural source of mosquito coil.</title>
        <authorList>
            <person name="Yamashiro T."/>
            <person name="Shiraishi A."/>
            <person name="Satake H."/>
            <person name="Nakayama K."/>
        </authorList>
    </citation>
    <scope>NUCLEOTIDE SEQUENCE</scope>
</reference>
<dbReference type="AlphaFoldDB" id="A0A699KVA4"/>
<sequence>MCWSAKKQQSVAMSSVKAEYVVIVGYCANILWMKSQLTDYDIIYEKGTLNYISFPTQYQLADIFTKPMDELTFKRLIIELDFISKCYLQEAFTRALNQYKEDLSKVYYTGKTLDDSKVWISSPIRGIRGYIGITTFSNALRAQYLPYSSETMVCNNRVYGRD</sequence>
<gene>
    <name evidence="1" type="ORF">Tci_685128</name>
</gene>
<name>A0A699KVA4_TANCI</name>
<organism evidence="1">
    <name type="scientific">Tanacetum cinerariifolium</name>
    <name type="common">Dalmatian daisy</name>
    <name type="synonym">Chrysanthemum cinerariifolium</name>
    <dbReference type="NCBI Taxonomy" id="118510"/>
    <lineage>
        <taxon>Eukaryota</taxon>
        <taxon>Viridiplantae</taxon>
        <taxon>Streptophyta</taxon>
        <taxon>Embryophyta</taxon>
        <taxon>Tracheophyta</taxon>
        <taxon>Spermatophyta</taxon>
        <taxon>Magnoliopsida</taxon>
        <taxon>eudicotyledons</taxon>
        <taxon>Gunneridae</taxon>
        <taxon>Pentapetalae</taxon>
        <taxon>asterids</taxon>
        <taxon>campanulids</taxon>
        <taxon>Asterales</taxon>
        <taxon>Asteraceae</taxon>
        <taxon>Asteroideae</taxon>
        <taxon>Anthemideae</taxon>
        <taxon>Anthemidinae</taxon>
        <taxon>Tanacetum</taxon>
    </lineage>
</organism>
<proteinExistence type="predicted"/>
<protein>
    <submittedName>
        <fullName evidence="1">Uncharacterized protein</fullName>
    </submittedName>
</protein>